<gene>
    <name evidence="6" type="ordered locus">TEPIRE1_1783</name>
</gene>
<feature type="chain" id="PRO_5004653391" evidence="3">
    <location>
        <begin position="27"/>
        <end position="381"/>
    </location>
</feature>
<evidence type="ECO:0000256" key="1">
    <source>
        <dbReference type="ARBA" id="ARBA00022729"/>
    </source>
</evidence>
<dbReference type="InterPro" id="IPR050570">
    <property type="entry name" value="Cell_wall_metabolism_enzyme"/>
</dbReference>
<dbReference type="GO" id="GO:0004222">
    <property type="term" value="F:metalloendopeptidase activity"/>
    <property type="evidence" value="ECO:0007669"/>
    <property type="project" value="TreeGrafter"/>
</dbReference>
<evidence type="ECO:0000313" key="6">
    <source>
        <dbReference type="EMBL" id="CDI40815.1"/>
    </source>
</evidence>
<dbReference type="Gene3D" id="6.10.250.3150">
    <property type="match status" value="1"/>
</dbReference>
<keyword evidence="1 3" id="KW-0732">Signal</keyword>
<dbReference type="AlphaFoldDB" id="U4QJB2"/>
<dbReference type="PANTHER" id="PTHR21666">
    <property type="entry name" value="PEPTIDASE-RELATED"/>
    <property type="match status" value="1"/>
</dbReference>
<protein>
    <submittedName>
        <fullName evidence="6">Peptidase M23</fullName>
    </submittedName>
</protein>
<name>U4QJB2_TEPAE</name>
<dbReference type="CDD" id="cd12797">
    <property type="entry name" value="M23_peptidase"/>
    <property type="match status" value="1"/>
</dbReference>
<sequence length="381" mass="43346">MMSWKKHKVITSILLLAIILTATAPAALGGIDDLKKQQQDLSNQIKNLRNNINKVEANKKDISEELAELEEKLNLAQKELAETEAKLRENQTKLVNTIEELKQAEQQVEEQKDDLNVRMRTLYKTGPVDYIEVILASSSFSDFLTRLDLVKRIIESDKNLLMEFKARQEEVAKKKAELEEQQRIIAQQRDDIDARRASIVSYRGDRQRLMAELEKQKKEYERQEDKLQKDSENLRRQILEWEMKNQKGFFGTGEFLWPTPSSTYITSEFGWRTHPIFKTRRFHEGIDIGASMGADVLAADDGEVIFSGSYGGYGNTIIVSHGGGISTQYSHLSKLLVAEGKKVLKGDKIGLVGSTGWSTGPHLHFGVIKDGEVVNPWNWLK</sequence>
<keyword evidence="7" id="KW-1185">Reference proteome</keyword>
<evidence type="ECO:0000256" key="3">
    <source>
        <dbReference type="SAM" id="SignalP"/>
    </source>
</evidence>
<accession>U4QJB2</accession>
<dbReference type="InterPro" id="IPR016047">
    <property type="entry name" value="M23ase_b-sheet_dom"/>
</dbReference>
<evidence type="ECO:0000259" key="4">
    <source>
        <dbReference type="Pfam" id="PF01551"/>
    </source>
</evidence>
<feature type="domain" description="Peptidoglycan hydrolase PcsB coiled-coil" evidence="5">
    <location>
        <begin position="102"/>
        <end position="174"/>
    </location>
</feature>
<dbReference type="Gene3D" id="2.70.70.10">
    <property type="entry name" value="Glucose Permease (Domain IIA)"/>
    <property type="match status" value="1"/>
</dbReference>
<feature type="signal peptide" evidence="3">
    <location>
        <begin position="1"/>
        <end position="26"/>
    </location>
</feature>
<dbReference type="Pfam" id="PF24568">
    <property type="entry name" value="CC_PcsB"/>
    <property type="match status" value="1"/>
</dbReference>
<reference evidence="7" key="1">
    <citation type="journal article" date="2013" name="Genome Announc.">
        <title>First genome sequence of a syntrophic acetate-oxidizing bacterium, Tepidanaerobacter acetatoxydans strain Re1.</title>
        <authorList>
            <person name="Manzoor S."/>
            <person name="Bongcam-Rudloff E."/>
            <person name="Schnurer A."/>
            <person name="Muller B."/>
        </authorList>
    </citation>
    <scope>NUCLEOTIDE SEQUENCE [LARGE SCALE GENOMIC DNA]</scope>
    <source>
        <strain evidence="7">Re1</strain>
    </source>
</reference>
<organism evidence="6 7">
    <name type="scientific">Tepidanaerobacter acetatoxydans (strain DSM 21804 / JCM 16047 / Re1)</name>
    <dbReference type="NCBI Taxonomy" id="1209989"/>
    <lineage>
        <taxon>Bacteria</taxon>
        <taxon>Bacillati</taxon>
        <taxon>Bacillota</taxon>
        <taxon>Clostridia</taxon>
        <taxon>Thermosediminibacterales</taxon>
        <taxon>Tepidanaerobacteraceae</taxon>
        <taxon>Tepidanaerobacter</taxon>
    </lineage>
</organism>
<dbReference type="FunFam" id="2.70.70.10:FF:000006">
    <property type="entry name" value="M23 family peptidase"/>
    <property type="match status" value="1"/>
</dbReference>
<feature type="coiled-coil region" evidence="2">
    <location>
        <begin position="31"/>
        <end position="121"/>
    </location>
</feature>
<evidence type="ECO:0000313" key="7">
    <source>
        <dbReference type="Proteomes" id="UP000010802"/>
    </source>
</evidence>
<feature type="coiled-coil region" evidence="2">
    <location>
        <begin position="161"/>
        <end position="244"/>
    </location>
</feature>
<dbReference type="STRING" id="1209989.TepRe1_1657"/>
<dbReference type="SUPFAM" id="SSF51261">
    <property type="entry name" value="Duplicated hybrid motif"/>
    <property type="match status" value="1"/>
</dbReference>
<proteinExistence type="predicted"/>
<feature type="domain" description="M23ase beta-sheet core" evidence="4">
    <location>
        <begin position="281"/>
        <end position="376"/>
    </location>
</feature>
<dbReference type="EMBL" id="HF563609">
    <property type="protein sequence ID" value="CDI40815.1"/>
    <property type="molecule type" value="Genomic_DNA"/>
</dbReference>
<keyword evidence="2" id="KW-0175">Coiled coil</keyword>
<dbReference type="KEGG" id="tae:TepiRe1_1783"/>
<dbReference type="Proteomes" id="UP000010802">
    <property type="component" value="Chromosome"/>
</dbReference>
<dbReference type="PANTHER" id="PTHR21666:SF289">
    <property type="entry name" value="L-ALA--D-GLU ENDOPEPTIDASE"/>
    <property type="match status" value="1"/>
</dbReference>
<dbReference type="InterPro" id="IPR057309">
    <property type="entry name" value="PcsB_CC"/>
</dbReference>
<dbReference type="Pfam" id="PF01551">
    <property type="entry name" value="Peptidase_M23"/>
    <property type="match status" value="1"/>
</dbReference>
<evidence type="ECO:0000256" key="2">
    <source>
        <dbReference type="SAM" id="Coils"/>
    </source>
</evidence>
<dbReference type="HOGENOM" id="CLU_029425_4_3_9"/>
<evidence type="ECO:0000259" key="5">
    <source>
        <dbReference type="Pfam" id="PF24568"/>
    </source>
</evidence>
<dbReference type="eggNOG" id="COG4942">
    <property type="taxonomic scope" value="Bacteria"/>
</dbReference>
<dbReference type="InterPro" id="IPR011055">
    <property type="entry name" value="Dup_hybrid_motif"/>
</dbReference>